<feature type="domain" description="AB hydrolase-1" evidence="1">
    <location>
        <begin position="32"/>
        <end position="271"/>
    </location>
</feature>
<dbReference type="PANTHER" id="PTHR37017:SF3">
    <property type="entry name" value="AB HYDROLASE-1 DOMAIN-CONTAINING PROTEIN"/>
    <property type="match status" value="1"/>
</dbReference>
<dbReference type="SUPFAM" id="SSF53474">
    <property type="entry name" value="alpha/beta-Hydrolases"/>
    <property type="match status" value="1"/>
</dbReference>
<evidence type="ECO:0000313" key="2">
    <source>
        <dbReference type="EMBL" id="TVY39210.1"/>
    </source>
</evidence>
<reference evidence="2 3" key="1">
    <citation type="submission" date="2018-05" db="EMBL/GenBank/DDBJ databases">
        <title>Genome sequencing and assembly of the regulated plant pathogen Lachnellula willkommii and related sister species for the development of diagnostic species identification markers.</title>
        <authorList>
            <person name="Giroux E."/>
            <person name="Bilodeau G."/>
        </authorList>
    </citation>
    <scope>NUCLEOTIDE SEQUENCE [LARGE SCALE GENOMIC DNA]</scope>
    <source>
        <strain evidence="2 3">CBS 160.35</strain>
    </source>
</reference>
<keyword evidence="3" id="KW-1185">Reference proteome</keyword>
<dbReference type="Gene3D" id="3.40.50.1820">
    <property type="entry name" value="alpha/beta hydrolase"/>
    <property type="match status" value="1"/>
</dbReference>
<sequence>HLSSCSSAPHTQLPIIYLHSIDPFIMSGKPTLVFVHGSWHHTDTWNKIAPLLEAQQYKCIRVALPTGASDPSQGLPEDVKAVRDAIVAETSGGRNVVVVVHSYGGLVGSSAIKGLTQDKQDGISPAKSASGHVIGLVMISTGFAQTGLSFLDGIGGTPPPTFVLNSQTGFVDLVADARQLFYHDLPVEEGDYWVTRLTKQSMRALVEGEAVYSGWKDTPVWYLATRQDQALPFEVQKMFVQSAKEAGGDITLREIESSHSPFLSKPKETVDFILEAVKAFEG</sequence>
<proteinExistence type="predicted"/>
<dbReference type="AlphaFoldDB" id="A0A8H8UCZ4"/>
<evidence type="ECO:0000259" key="1">
    <source>
        <dbReference type="Pfam" id="PF12697"/>
    </source>
</evidence>
<evidence type="ECO:0000313" key="3">
    <source>
        <dbReference type="Proteomes" id="UP000443090"/>
    </source>
</evidence>
<organism evidence="2 3">
    <name type="scientific">Lachnellula occidentalis</name>
    <dbReference type="NCBI Taxonomy" id="215460"/>
    <lineage>
        <taxon>Eukaryota</taxon>
        <taxon>Fungi</taxon>
        <taxon>Dikarya</taxon>
        <taxon>Ascomycota</taxon>
        <taxon>Pezizomycotina</taxon>
        <taxon>Leotiomycetes</taxon>
        <taxon>Helotiales</taxon>
        <taxon>Lachnaceae</taxon>
        <taxon>Lachnellula</taxon>
    </lineage>
</organism>
<dbReference type="PANTHER" id="PTHR37017">
    <property type="entry name" value="AB HYDROLASE-1 DOMAIN-CONTAINING PROTEIN-RELATED"/>
    <property type="match status" value="1"/>
</dbReference>
<dbReference type="InterPro" id="IPR000073">
    <property type="entry name" value="AB_hydrolase_1"/>
</dbReference>
<dbReference type="InterPro" id="IPR029058">
    <property type="entry name" value="AB_hydrolase_fold"/>
</dbReference>
<protein>
    <recommendedName>
        <fullName evidence="1">AB hydrolase-1 domain-containing protein</fullName>
    </recommendedName>
</protein>
<feature type="non-terminal residue" evidence="2">
    <location>
        <position position="1"/>
    </location>
</feature>
<dbReference type="Proteomes" id="UP000443090">
    <property type="component" value="Unassembled WGS sequence"/>
</dbReference>
<comment type="caution">
    <text evidence="2">The sequence shown here is derived from an EMBL/GenBank/DDBJ whole genome shotgun (WGS) entry which is preliminary data.</text>
</comment>
<dbReference type="InterPro" id="IPR052897">
    <property type="entry name" value="Sec-Metab_Biosynth_Hydrolase"/>
</dbReference>
<dbReference type="Pfam" id="PF12697">
    <property type="entry name" value="Abhydrolase_6"/>
    <property type="match status" value="1"/>
</dbReference>
<name>A0A8H8UCZ4_9HELO</name>
<dbReference type="OrthoDB" id="408373at2759"/>
<accession>A0A8H8UCZ4</accession>
<gene>
    <name evidence="2" type="ORF">LOCC1_G004100</name>
</gene>
<dbReference type="EMBL" id="QGMI01000540">
    <property type="protein sequence ID" value="TVY39210.1"/>
    <property type="molecule type" value="Genomic_DNA"/>
</dbReference>